<sequence length="457" mass="51701">MTFSDIVDKSKYSPTSLEFANELDTNNKLSKYRIEFAIPTRRMVSGENPVIEKEEDLDEPCTYLCGNSLGLMPKRSRELINEELDAWSKRGVEGHWNHPYGRPWATVDELVKEPLAHLVGAKSSEVTAMNTLTSNIHSMLITFYQPTEKRFKILIEQKAFPSDHYAVSSHLHSRGIDPNVGLLTIAPRSGESILQTQDIIDLINKDDEIAVVMLSGVQYYTGQFFEIEKITKAGKEAGCIVGWDLAHAVGNVPLQLHDWNVDFACWCSYKYLNSGAGGIAGLFIHEKHNNDKDRPRLAGWWGNQKENRFEMLPEFHPSEGASGYQLSNPSIFTTISLLGSLEIFEKAGGINELRQTSYLLTGYLEKLLLDELAQEFSQDLIRILTPNDPQQRGCQLSLEFPSKMMEVFDSLHSRGVIVDDRKPTVIRVAPAPLYNSFKDCFYFVQHLKAVMKEVYAK</sequence>
<feature type="binding site" evidence="4">
    <location>
        <position position="244"/>
    </location>
    <ligand>
        <name>pyridoxal 5'-phosphate</name>
        <dbReference type="ChEBI" id="CHEBI:597326"/>
    </ligand>
</feature>
<feature type="binding site" evidence="4">
    <location>
        <position position="328"/>
    </location>
    <ligand>
        <name>pyridoxal 5'-phosphate</name>
        <dbReference type="ChEBI" id="CHEBI:597326"/>
    </ligand>
</feature>
<comment type="pathway">
    <text evidence="4 5">Cofactor biosynthesis; NAD(+) biosynthesis; quinolinate from L-kynurenine: step 2/3.</text>
</comment>
<comment type="pathway">
    <text evidence="4 5">Amino-acid degradation; L-kynurenine degradation; L-alanine and anthranilate from L-kynurenine: step 1/1.</text>
</comment>
<feature type="binding site" evidence="4">
    <location>
        <position position="300"/>
    </location>
    <ligand>
        <name>pyridoxal 5'-phosphate</name>
        <dbReference type="ChEBI" id="CHEBI:597326"/>
    </ligand>
</feature>
<feature type="binding site" evidence="4">
    <location>
        <position position="269"/>
    </location>
    <ligand>
        <name>pyridoxal 5'-phosphate</name>
        <dbReference type="ChEBI" id="CHEBI:597326"/>
    </ligand>
</feature>
<feature type="binding site" evidence="4">
    <location>
        <position position="247"/>
    </location>
    <ligand>
        <name>pyridoxal 5'-phosphate</name>
        <dbReference type="ChEBI" id="CHEBI:597326"/>
    </ligand>
</feature>
<comment type="subunit">
    <text evidence="4 5">Homodimer.</text>
</comment>
<dbReference type="GO" id="GO:0030429">
    <property type="term" value="F:kynureninase activity"/>
    <property type="evidence" value="ECO:0007669"/>
    <property type="project" value="UniProtKB-UniRule"/>
</dbReference>
<proteinExistence type="inferred from homology"/>
<accession>A0A8H7RAM5</accession>
<dbReference type="PANTHER" id="PTHR14084:SF0">
    <property type="entry name" value="KYNURENINASE"/>
    <property type="match status" value="1"/>
</dbReference>
<dbReference type="InterPro" id="IPR015421">
    <property type="entry name" value="PyrdxlP-dep_Trfase_major"/>
</dbReference>
<comment type="subcellular location">
    <subcellularLocation>
        <location evidence="4 5">Cytoplasm</location>
    </subcellularLocation>
</comment>
<dbReference type="HAMAP" id="MF_01970">
    <property type="entry name" value="Kynureninase"/>
    <property type="match status" value="1"/>
</dbReference>
<dbReference type="FunFam" id="3.40.640.10:FF:000031">
    <property type="entry name" value="Kynureninase"/>
    <property type="match status" value="1"/>
</dbReference>
<reference evidence="6" key="1">
    <citation type="submission" date="2020-12" db="EMBL/GenBank/DDBJ databases">
        <title>Metabolic potential, ecology and presence of endohyphal bacteria is reflected in genomic diversity of Mucoromycotina.</title>
        <authorList>
            <person name="Muszewska A."/>
            <person name="Okrasinska A."/>
            <person name="Steczkiewicz K."/>
            <person name="Drgas O."/>
            <person name="Orlowska M."/>
            <person name="Perlinska-Lenart U."/>
            <person name="Aleksandrzak-Piekarczyk T."/>
            <person name="Szatraj K."/>
            <person name="Zielenkiewicz U."/>
            <person name="Pilsyk S."/>
            <person name="Malc E."/>
            <person name="Mieczkowski P."/>
            <person name="Kruszewska J.S."/>
            <person name="Biernat P."/>
            <person name="Pawlowska J."/>
        </authorList>
    </citation>
    <scope>NUCLEOTIDE SEQUENCE</scope>
    <source>
        <strain evidence="6">CBS 226.32</strain>
    </source>
</reference>
<comment type="cofactor">
    <cofactor evidence="4 5">
        <name>pyridoxal 5'-phosphate</name>
        <dbReference type="ChEBI" id="CHEBI:597326"/>
    </cofactor>
</comment>
<evidence type="ECO:0000256" key="1">
    <source>
        <dbReference type="ARBA" id="ARBA00022642"/>
    </source>
</evidence>
<dbReference type="NCBIfam" id="TIGR01814">
    <property type="entry name" value="kynureninase"/>
    <property type="match status" value="1"/>
</dbReference>
<organism evidence="6 7">
    <name type="scientific">Mucor plumbeus</name>
    <dbReference type="NCBI Taxonomy" id="97098"/>
    <lineage>
        <taxon>Eukaryota</taxon>
        <taxon>Fungi</taxon>
        <taxon>Fungi incertae sedis</taxon>
        <taxon>Mucoromycota</taxon>
        <taxon>Mucoromycotina</taxon>
        <taxon>Mucoromycetes</taxon>
        <taxon>Mucorales</taxon>
        <taxon>Mucorineae</taxon>
        <taxon>Mucoraceae</taxon>
        <taxon>Mucor</taxon>
    </lineage>
</organism>
<dbReference type="GO" id="GO:0030170">
    <property type="term" value="F:pyridoxal phosphate binding"/>
    <property type="evidence" value="ECO:0007669"/>
    <property type="project" value="UniProtKB-UniRule"/>
</dbReference>
<dbReference type="Proteomes" id="UP000650833">
    <property type="component" value="Unassembled WGS sequence"/>
</dbReference>
<feature type="binding site" evidence="4">
    <location>
        <position position="215"/>
    </location>
    <ligand>
        <name>pyridoxal 5'-phosphate</name>
        <dbReference type="ChEBI" id="CHEBI:597326"/>
    </ligand>
</feature>
<dbReference type="GO" id="GO:0097053">
    <property type="term" value="P:L-kynurenine catabolic process"/>
    <property type="evidence" value="ECO:0007669"/>
    <property type="project" value="UniProtKB-UniRule"/>
</dbReference>
<feature type="binding site" evidence="4">
    <location>
        <begin position="160"/>
        <end position="163"/>
    </location>
    <ligand>
        <name>pyridoxal 5'-phosphate</name>
        <dbReference type="ChEBI" id="CHEBI:597326"/>
    </ligand>
</feature>
<comment type="catalytic activity">
    <reaction evidence="4 5">
        <text>L-kynurenine + H2O = anthranilate + L-alanine + H(+)</text>
        <dbReference type="Rhea" id="RHEA:16813"/>
        <dbReference type="ChEBI" id="CHEBI:15377"/>
        <dbReference type="ChEBI" id="CHEBI:15378"/>
        <dbReference type="ChEBI" id="CHEBI:16567"/>
        <dbReference type="ChEBI" id="CHEBI:57959"/>
        <dbReference type="ChEBI" id="CHEBI:57972"/>
        <dbReference type="EC" id="3.7.1.3"/>
    </reaction>
</comment>
<evidence type="ECO:0000256" key="5">
    <source>
        <dbReference type="PIRNR" id="PIRNR038800"/>
    </source>
</evidence>
<dbReference type="PIRSF" id="PIRSF038800">
    <property type="entry name" value="KYNU"/>
    <property type="match status" value="1"/>
</dbReference>
<dbReference type="Pfam" id="PF22580">
    <property type="entry name" value="KYNU_C"/>
    <property type="match status" value="1"/>
</dbReference>
<evidence type="ECO:0000256" key="2">
    <source>
        <dbReference type="ARBA" id="ARBA00022801"/>
    </source>
</evidence>
<feature type="modified residue" description="N6-(pyridoxal phosphate)lysine" evidence="4">
    <location>
        <position position="270"/>
    </location>
</feature>
<comment type="caution">
    <text evidence="6">The sequence shown here is derived from an EMBL/GenBank/DDBJ whole genome shotgun (WGS) entry which is preliminary data.</text>
</comment>
<dbReference type="GO" id="GO:0034354">
    <property type="term" value="P:'de novo' NAD+ biosynthetic process from L-tryptophan"/>
    <property type="evidence" value="ECO:0007669"/>
    <property type="project" value="UniProtKB-UniRule"/>
</dbReference>
<keyword evidence="7" id="KW-1185">Reference proteome</keyword>
<evidence type="ECO:0000313" key="7">
    <source>
        <dbReference type="Proteomes" id="UP000650833"/>
    </source>
</evidence>
<evidence type="ECO:0000256" key="4">
    <source>
        <dbReference type="HAMAP-Rule" id="MF_03017"/>
    </source>
</evidence>
<feature type="binding site" evidence="4">
    <location>
        <position position="132"/>
    </location>
    <ligand>
        <name>pyridoxal 5'-phosphate</name>
        <dbReference type="ChEBI" id="CHEBI:597326"/>
    </ligand>
</feature>
<dbReference type="UniPathway" id="UPA00334">
    <property type="reaction ID" value="UER00455"/>
</dbReference>
<dbReference type="OrthoDB" id="5978656at2759"/>
<dbReference type="EMBL" id="JAEPRC010000128">
    <property type="protein sequence ID" value="KAG2207452.1"/>
    <property type="molecule type" value="Genomic_DNA"/>
</dbReference>
<gene>
    <name evidence="4" type="primary">BNA5</name>
    <name evidence="6" type="ORF">INT46_007219</name>
</gene>
<dbReference type="InterPro" id="IPR010111">
    <property type="entry name" value="Kynureninase"/>
</dbReference>
<dbReference type="AlphaFoldDB" id="A0A8H7RAM5"/>
<dbReference type="Gene3D" id="3.40.640.10">
    <property type="entry name" value="Type I PLP-dependent aspartate aminotransferase-like (Major domain)"/>
    <property type="match status" value="1"/>
</dbReference>
<name>A0A8H7RAM5_9FUNG</name>
<evidence type="ECO:0000256" key="3">
    <source>
        <dbReference type="ARBA" id="ARBA00022898"/>
    </source>
</evidence>
<dbReference type="Gene3D" id="3.90.1150.10">
    <property type="entry name" value="Aspartate Aminotransferase, domain 1"/>
    <property type="match status" value="1"/>
</dbReference>
<comment type="function">
    <text evidence="4 5">Catalyzes the cleavage of L-kynurenine (L-Kyn) and L-3-hydroxykynurenine (L-3OHKyn) into anthranilic acid (AA) and 3-hydroxyanthranilic acid (3-OHAA), respectively.</text>
</comment>
<comment type="catalytic activity">
    <reaction evidence="5">
        <text>3-hydroxy-L-kynurenine + H2O = 3-hydroxyanthranilate + L-alanine + H(+)</text>
        <dbReference type="Rhea" id="RHEA:25143"/>
        <dbReference type="ChEBI" id="CHEBI:15377"/>
        <dbReference type="ChEBI" id="CHEBI:15378"/>
        <dbReference type="ChEBI" id="CHEBI:36559"/>
        <dbReference type="ChEBI" id="CHEBI:57972"/>
        <dbReference type="ChEBI" id="CHEBI:58125"/>
        <dbReference type="EC" id="3.7.1.3"/>
    </reaction>
</comment>
<dbReference type="InterPro" id="IPR015422">
    <property type="entry name" value="PyrdxlP-dep_Trfase_small"/>
</dbReference>
<dbReference type="InterPro" id="IPR015424">
    <property type="entry name" value="PyrdxlP-dep_Trfase"/>
</dbReference>
<keyword evidence="1 4" id="KW-0662">Pyridine nucleotide biosynthesis</keyword>
<feature type="binding site" evidence="4">
    <location>
        <position position="133"/>
    </location>
    <ligand>
        <name>pyridoxal 5'-phosphate</name>
        <dbReference type="ChEBI" id="CHEBI:597326"/>
    </ligand>
</feature>
<dbReference type="GO" id="GO:0019441">
    <property type="term" value="P:L-tryptophan catabolic process to kynurenine"/>
    <property type="evidence" value="ECO:0007669"/>
    <property type="project" value="TreeGrafter"/>
</dbReference>
<dbReference type="EC" id="3.7.1.3" evidence="4 5"/>
<protein>
    <recommendedName>
        <fullName evidence="4 5">Kynureninase</fullName>
        <ecNumber evidence="4 5">3.7.1.3</ecNumber>
    </recommendedName>
    <alternativeName>
        <fullName evidence="4">Biosynthesis of nicotinic acid protein 5</fullName>
    </alternativeName>
    <alternativeName>
        <fullName evidence="4">L-kynurenine hydrolase</fullName>
    </alternativeName>
</protein>
<dbReference type="GO" id="GO:0005737">
    <property type="term" value="C:cytoplasm"/>
    <property type="evidence" value="ECO:0007669"/>
    <property type="project" value="UniProtKB-SubCell"/>
</dbReference>
<dbReference type="GO" id="GO:0043420">
    <property type="term" value="P:anthranilate metabolic process"/>
    <property type="evidence" value="ECO:0007669"/>
    <property type="project" value="UniProtKB-UniRule"/>
</dbReference>
<keyword evidence="4 5" id="KW-0963">Cytoplasm</keyword>
<dbReference type="PANTHER" id="PTHR14084">
    <property type="entry name" value="KYNURENINASE"/>
    <property type="match status" value="1"/>
</dbReference>
<dbReference type="SUPFAM" id="SSF53383">
    <property type="entry name" value="PLP-dependent transferases"/>
    <property type="match status" value="1"/>
</dbReference>
<comment type="similarity">
    <text evidence="4 5">Belongs to the kynureninase family.</text>
</comment>
<keyword evidence="2 4" id="KW-0378">Hydrolase</keyword>
<keyword evidence="3 4" id="KW-0663">Pyridoxal phosphate</keyword>
<dbReference type="GO" id="GO:0019805">
    <property type="term" value="P:quinolinate biosynthetic process"/>
    <property type="evidence" value="ECO:0007669"/>
    <property type="project" value="UniProtKB-UniRule"/>
</dbReference>
<evidence type="ECO:0000313" key="6">
    <source>
        <dbReference type="EMBL" id="KAG2207452.1"/>
    </source>
</evidence>
<dbReference type="UniPathway" id="UPA00253">
    <property type="reaction ID" value="UER00329"/>
</dbReference>